<name>G2YDL4_BOTF4</name>
<gene>
    <name evidence="2" type="ORF">BofuT4_P095700.1</name>
</gene>
<proteinExistence type="predicted"/>
<dbReference type="InParanoid" id="G2YDL4"/>
<evidence type="ECO:0000259" key="1">
    <source>
        <dbReference type="Pfam" id="PF06985"/>
    </source>
</evidence>
<dbReference type="OrthoDB" id="3598674at2759"/>
<evidence type="ECO:0000313" key="3">
    <source>
        <dbReference type="Proteomes" id="UP000008177"/>
    </source>
</evidence>
<dbReference type="AlphaFoldDB" id="G2YDL4"/>
<dbReference type="InterPro" id="IPR052895">
    <property type="entry name" value="HetReg/Transcr_Mod"/>
</dbReference>
<dbReference type="HOGENOM" id="CLU_004184_6_2_1"/>
<evidence type="ECO:0000313" key="2">
    <source>
        <dbReference type="EMBL" id="CCD49862.1"/>
    </source>
</evidence>
<dbReference type="EMBL" id="FQ790321">
    <property type="protein sequence ID" value="CCD49862.1"/>
    <property type="molecule type" value="Genomic_DNA"/>
</dbReference>
<dbReference type="InterPro" id="IPR010730">
    <property type="entry name" value="HET"/>
</dbReference>
<organism evidence="2 3">
    <name type="scientific">Botryotinia fuckeliana (strain T4)</name>
    <name type="common">Noble rot fungus</name>
    <name type="synonym">Botrytis cinerea</name>
    <dbReference type="NCBI Taxonomy" id="999810"/>
    <lineage>
        <taxon>Eukaryota</taxon>
        <taxon>Fungi</taxon>
        <taxon>Dikarya</taxon>
        <taxon>Ascomycota</taxon>
        <taxon>Pezizomycotina</taxon>
        <taxon>Leotiomycetes</taxon>
        <taxon>Helotiales</taxon>
        <taxon>Sclerotiniaceae</taxon>
        <taxon>Botrytis</taxon>
    </lineage>
</organism>
<dbReference type="Proteomes" id="UP000008177">
    <property type="component" value="Unplaced contigs"/>
</dbReference>
<dbReference type="PANTHER" id="PTHR24148">
    <property type="entry name" value="ANKYRIN REPEAT DOMAIN-CONTAINING PROTEIN 39 HOMOLOG-RELATED"/>
    <property type="match status" value="1"/>
</dbReference>
<sequence length="130" mass="14980">MTESLSQIPTMYFTYEPLNPDSDSESLRLITIESSLNENDALTCKLVSTKFAERPRFRAFSYMWGDDTANKTTMLNRAEFHSRNPVAVLGDAVCINQNNIPERNKQLMIMKQIYFRAATVAVWLGTKYER</sequence>
<reference evidence="3" key="1">
    <citation type="journal article" date="2011" name="PLoS Genet.">
        <title>Genomic analysis of the necrotrophic fungal pathogens Sclerotinia sclerotiorum and Botrytis cinerea.</title>
        <authorList>
            <person name="Amselem J."/>
            <person name="Cuomo C.A."/>
            <person name="van Kan J.A."/>
            <person name="Viaud M."/>
            <person name="Benito E.P."/>
            <person name="Couloux A."/>
            <person name="Coutinho P.M."/>
            <person name="de Vries R.P."/>
            <person name="Dyer P.S."/>
            <person name="Fillinger S."/>
            <person name="Fournier E."/>
            <person name="Gout L."/>
            <person name="Hahn M."/>
            <person name="Kohn L."/>
            <person name="Lapalu N."/>
            <person name="Plummer K.M."/>
            <person name="Pradier J.M."/>
            <person name="Quevillon E."/>
            <person name="Sharon A."/>
            <person name="Simon A."/>
            <person name="ten Have A."/>
            <person name="Tudzynski B."/>
            <person name="Tudzynski P."/>
            <person name="Wincker P."/>
            <person name="Andrew M."/>
            <person name="Anthouard V."/>
            <person name="Beever R.E."/>
            <person name="Beffa R."/>
            <person name="Benoit I."/>
            <person name="Bouzid O."/>
            <person name="Brault B."/>
            <person name="Chen Z."/>
            <person name="Choquer M."/>
            <person name="Collemare J."/>
            <person name="Cotton P."/>
            <person name="Danchin E.G."/>
            <person name="Da Silva C."/>
            <person name="Gautier A."/>
            <person name="Giraud C."/>
            <person name="Giraud T."/>
            <person name="Gonzalez C."/>
            <person name="Grossetete S."/>
            <person name="Guldener U."/>
            <person name="Henrissat B."/>
            <person name="Howlett B.J."/>
            <person name="Kodira C."/>
            <person name="Kretschmer M."/>
            <person name="Lappartient A."/>
            <person name="Leroch M."/>
            <person name="Levis C."/>
            <person name="Mauceli E."/>
            <person name="Neuveglise C."/>
            <person name="Oeser B."/>
            <person name="Pearson M."/>
            <person name="Poulain J."/>
            <person name="Poussereau N."/>
            <person name="Quesneville H."/>
            <person name="Rascle C."/>
            <person name="Schumacher J."/>
            <person name="Segurens B."/>
            <person name="Sexton A."/>
            <person name="Silva E."/>
            <person name="Sirven C."/>
            <person name="Soanes D.M."/>
            <person name="Talbot N.J."/>
            <person name="Templeton M."/>
            <person name="Yandava C."/>
            <person name="Yarden O."/>
            <person name="Zeng Q."/>
            <person name="Rollins J.A."/>
            <person name="Lebrun M.H."/>
            <person name="Dickman M."/>
        </authorList>
    </citation>
    <scope>NUCLEOTIDE SEQUENCE [LARGE SCALE GENOMIC DNA]</scope>
    <source>
        <strain evidence="3">T4</strain>
    </source>
</reference>
<dbReference type="Pfam" id="PF06985">
    <property type="entry name" value="HET"/>
    <property type="match status" value="1"/>
</dbReference>
<protein>
    <recommendedName>
        <fullName evidence="1">Heterokaryon incompatibility domain-containing protein</fullName>
    </recommendedName>
</protein>
<dbReference type="PANTHER" id="PTHR24148:SF64">
    <property type="entry name" value="HETEROKARYON INCOMPATIBILITY DOMAIN-CONTAINING PROTEIN"/>
    <property type="match status" value="1"/>
</dbReference>
<feature type="domain" description="Heterokaryon incompatibility" evidence="1">
    <location>
        <begin position="91"/>
        <end position="127"/>
    </location>
</feature>
<dbReference type="STRING" id="999810.G2YDL4"/>
<accession>G2YDL4</accession>